<keyword evidence="1" id="KW-1133">Transmembrane helix</keyword>
<evidence type="ECO:0000313" key="2">
    <source>
        <dbReference type="EMBL" id="APA89693.1"/>
    </source>
</evidence>
<sequence>MFFISLFSAMLLAYPAARVLMENNDVFSMSMSILLCIITPVVVIVCWPGREWVKERERAYLAC</sequence>
<dbReference type="EMBL" id="CP017563">
    <property type="protein sequence ID" value="APA89693.1"/>
    <property type="molecule type" value="Genomic_DNA"/>
</dbReference>
<dbReference type="AlphaFoldDB" id="A0A1I9YTY5"/>
<keyword evidence="2" id="KW-0614">Plasmid</keyword>
<gene>
    <name evidence="2" type="ORF">BJG93_29915</name>
</gene>
<feature type="transmembrane region" description="Helical" evidence="1">
    <location>
        <begin position="31"/>
        <end position="49"/>
    </location>
</feature>
<geneLocation type="plasmid" evidence="2">
    <name>pl1WSM5005</name>
</geneLocation>
<name>A0A1I9YTY5_9BURK</name>
<accession>A0A1I9YTY5</accession>
<keyword evidence="1" id="KW-0812">Transmembrane</keyword>
<evidence type="ECO:0000256" key="1">
    <source>
        <dbReference type="SAM" id="Phobius"/>
    </source>
</evidence>
<reference evidence="2" key="1">
    <citation type="submission" date="2016-09" db="EMBL/GenBank/DDBJ databases">
        <title>The Complete Genome of Burkholderia sprentiae wsm5005.</title>
        <authorList>
            <person name="De Meyer S."/>
            <person name="Wang P."/>
            <person name="Terpolilli J."/>
        </authorList>
    </citation>
    <scope>NUCLEOTIDE SEQUENCE [LARGE SCALE GENOMIC DNA]</scope>
    <source>
        <strain evidence="2">WSM5005</strain>
        <plasmid evidence="2">pl1WSM5005</plasmid>
    </source>
</reference>
<keyword evidence="1" id="KW-0472">Membrane</keyword>
<proteinExistence type="predicted"/>
<protein>
    <submittedName>
        <fullName evidence="2">Uncharacterized protein</fullName>
    </submittedName>
</protein>
<organism evidence="2">
    <name type="scientific">Paraburkholderia sprentiae WSM5005</name>
    <dbReference type="NCBI Taxonomy" id="754502"/>
    <lineage>
        <taxon>Bacteria</taxon>
        <taxon>Pseudomonadati</taxon>
        <taxon>Pseudomonadota</taxon>
        <taxon>Betaproteobacteria</taxon>
        <taxon>Burkholderiales</taxon>
        <taxon>Burkholderiaceae</taxon>
        <taxon>Paraburkholderia</taxon>
    </lineage>
</organism>